<dbReference type="NCBIfam" id="TIGR03598">
    <property type="entry name" value="GTPase_YsxC"/>
    <property type="match status" value="1"/>
</dbReference>
<keyword evidence="3" id="KW-0132">Cell division</keyword>
<dbReference type="PRINTS" id="PR00326">
    <property type="entry name" value="GTP1OBG"/>
</dbReference>
<evidence type="ECO:0000256" key="8">
    <source>
        <dbReference type="ARBA" id="ARBA00023210"/>
    </source>
</evidence>
<evidence type="ECO:0000256" key="2">
    <source>
        <dbReference type="ARBA" id="ARBA00009638"/>
    </source>
</evidence>
<dbReference type="InterPro" id="IPR030393">
    <property type="entry name" value="G_ENGB_dom"/>
</dbReference>
<evidence type="ECO:0000256" key="6">
    <source>
        <dbReference type="ARBA" id="ARBA00022842"/>
    </source>
</evidence>
<dbReference type="InterPro" id="IPR005225">
    <property type="entry name" value="Small_GTP-bd"/>
</dbReference>
<organism evidence="11 12">
    <name type="scientific">Candidatus Caccosoma faecigallinarum</name>
    <dbReference type="NCBI Taxonomy" id="2840720"/>
    <lineage>
        <taxon>Bacteria</taxon>
        <taxon>Bacillati</taxon>
        <taxon>Bacillota</taxon>
        <taxon>Bacillota incertae sedis</taxon>
        <taxon>Candidatus Caccosoma</taxon>
    </lineage>
</organism>
<comment type="caution">
    <text evidence="11">The sequence shown here is derived from an EMBL/GenBank/DDBJ whole genome shotgun (WGS) entry which is preliminary data.</text>
</comment>
<dbReference type="PROSITE" id="PS51706">
    <property type="entry name" value="G_ENGB"/>
    <property type="match status" value="1"/>
</dbReference>
<comment type="cofactor">
    <cofactor evidence="1">
        <name>Mg(2+)</name>
        <dbReference type="ChEBI" id="CHEBI:18420"/>
    </cofactor>
</comment>
<keyword evidence="6" id="KW-0460">Magnesium</keyword>
<dbReference type="GO" id="GO:0005525">
    <property type="term" value="F:GTP binding"/>
    <property type="evidence" value="ECO:0007669"/>
    <property type="project" value="UniProtKB-KW"/>
</dbReference>
<proteinExistence type="inferred from homology"/>
<name>A0A9D1G7R1_9FIRM</name>
<feature type="non-terminal residue" evidence="11">
    <location>
        <position position="204"/>
    </location>
</feature>
<accession>A0A9D1G7R1</accession>
<keyword evidence="4" id="KW-0479">Metal-binding</keyword>
<dbReference type="NCBIfam" id="TIGR00231">
    <property type="entry name" value="small_GTP"/>
    <property type="match status" value="1"/>
</dbReference>
<dbReference type="Gene3D" id="3.40.50.300">
    <property type="entry name" value="P-loop containing nucleotide triphosphate hydrolases"/>
    <property type="match status" value="1"/>
</dbReference>
<dbReference type="SUPFAM" id="SSF52540">
    <property type="entry name" value="P-loop containing nucleoside triphosphate hydrolases"/>
    <property type="match status" value="1"/>
</dbReference>
<comment type="similarity">
    <text evidence="2">Belongs to the TRAFAC class TrmE-Era-EngA-EngB-Septin-like GTPase superfamily. EngB GTPase family.</text>
</comment>
<evidence type="ECO:0000259" key="10">
    <source>
        <dbReference type="PROSITE" id="PS51706"/>
    </source>
</evidence>
<dbReference type="Pfam" id="PF01926">
    <property type="entry name" value="MMR_HSR1"/>
    <property type="match status" value="1"/>
</dbReference>
<gene>
    <name evidence="11" type="primary">ysxC</name>
    <name evidence="11" type="ORF">IAD04_01880</name>
</gene>
<dbReference type="InterPro" id="IPR027417">
    <property type="entry name" value="P-loop_NTPase"/>
</dbReference>
<reference evidence="11" key="2">
    <citation type="journal article" date="2021" name="PeerJ">
        <title>Extensive microbial diversity within the chicken gut microbiome revealed by metagenomics and culture.</title>
        <authorList>
            <person name="Gilroy R."/>
            <person name="Ravi A."/>
            <person name="Getino M."/>
            <person name="Pursley I."/>
            <person name="Horton D.L."/>
            <person name="Alikhan N.F."/>
            <person name="Baker D."/>
            <person name="Gharbi K."/>
            <person name="Hall N."/>
            <person name="Watson M."/>
            <person name="Adriaenssens E.M."/>
            <person name="Foster-Nyarko E."/>
            <person name="Jarju S."/>
            <person name="Secka A."/>
            <person name="Antonio M."/>
            <person name="Oren A."/>
            <person name="Chaudhuri R.R."/>
            <person name="La Ragione R."/>
            <person name="Hildebrand F."/>
            <person name="Pallen M.J."/>
        </authorList>
    </citation>
    <scope>NUCLEOTIDE SEQUENCE</scope>
    <source>
        <strain evidence="11">14508</strain>
    </source>
</reference>
<reference evidence="11" key="1">
    <citation type="submission" date="2020-10" db="EMBL/GenBank/DDBJ databases">
        <authorList>
            <person name="Gilroy R."/>
        </authorList>
    </citation>
    <scope>NUCLEOTIDE SEQUENCE</scope>
    <source>
        <strain evidence="11">14508</strain>
    </source>
</reference>
<dbReference type="PANTHER" id="PTHR11649">
    <property type="entry name" value="MSS1/TRME-RELATED GTP-BINDING PROTEIN"/>
    <property type="match status" value="1"/>
</dbReference>
<keyword evidence="5" id="KW-0547">Nucleotide-binding</keyword>
<sequence length="204" mass="23558">MLLSLKNPMWLKNVKYLLSAPSKTFWPKDEKKEICIVGRSNVGKSTLINKMTNNKNMAKVSKTPGLTKYLNFFDIDKTYRLVDTPGYGYAKTSKNGNDAFAQMMHEYLYERKNLIAIVLIIDAKVGFTNNDILLLDMVQNANHKTLLITSKTDQLNQKMKHQLKKQVQECNEHYGFMDVIYYSKFDDSYQKVTSAILSIFENES</sequence>
<evidence type="ECO:0000313" key="12">
    <source>
        <dbReference type="Proteomes" id="UP000886893"/>
    </source>
</evidence>
<evidence type="ECO:0000256" key="7">
    <source>
        <dbReference type="ARBA" id="ARBA00023134"/>
    </source>
</evidence>
<evidence type="ECO:0000256" key="4">
    <source>
        <dbReference type="ARBA" id="ARBA00022723"/>
    </source>
</evidence>
<dbReference type="GO" id="GO:0000917">
    <property type="term" value="P:division septum assembly"/>
    <property type="evidence" value="ECO:0007669"/>
    <property type="project" value="UniProtKB-KW"/>
</dbReference>
<evidence type="ECO:0000256" key="3">
    <source>
        <dbReference type="ARBA" id="ARBA00022618"/>
    </source>
</evidence>
<dbReference type="EMBL" id="DVKI01000056">
    <property type="protein sequence ID" value="HIT17114.1"/>
    <property type="molecule type" value="Genomic_DNA"/>
</dbReference>
<evidence type="ECO:0000313" key="11">
    <source>
        <dbReference type="EMBL" id="HIT17114.1"/>
    </source>
</evidence>
<dbReference type="PANTHER" id="PTHR11649:SF13">
    <property type="entry name" value="ENGB-TYPE G DOMAIN-CONTAINING PROTEIN"/>
    <property type="match status" value="1"/>
</dbReference>
<evidence type="ECO:0000256" key="5">
    <source>
        <dbReference type="ARBA" id="ARBA00022741"/>
    </source>
</evidence>
<evidence type="ECO:0000256" key="9">
    <source>
        <dbReference type="ARBA" id="ARBA00023306"/>
    </source>
</evidence>
<protein>
    <submittedName>
        <fullName evidence="11">Ribosome biogenesis GTP-binding protein YsxC</fullName>
    </submittedName>
</protein>
<dbReference type="HAMAP" id="MF_00321">
    <property type="entry name" value="GTPase_EngB"/>
    <property type="match status" value="1"/>
</dbReference>
<keyword evidence="9" id="KW-0131">Cell cycle</keyword>
<dbReference type="InterPro" id="IPR006073">
    <property type="entry name" value="GTP-bd"/>
</dbReference>
<dbReference type="CDD" id="cd01876">
    <property type="entry name" value="YihA_EngB"/>
    <property type="match status" value="1"/>
</dbReference>
<dbReference type="GO" id="GO:0005829">
    <property type="term" value="C:cytosol"/>
    <property type="evidence" value="ECO:0007669"/>
    <property type="project" value="TreeGrafter"/>
</dbReference>
<evidence type="ECO:0000256" key="1">
    <source>
        <dbReference type="ARBA" id="ARBA00001946"/>
    </source>
</evidence>
<feature type="domain" description="EngB-type G" evidence="10">
    <location>
        <begin position="30"/>
        <end position="202"/>
    </location>
</feature>
<dbReference type="Proteomes" id="UP000886893">
    <property type="component" value="Unassembled WGS sequence"/>
</dbReference>
<dbReference type="AlphaFoldDB" id="A0A9D1G7R1"/>
<keyword evidence="8" id="KW-0717">Septation</keyword>
<keyword evidence="7" id="KW-0342">GTP-binding</keyword>
<dbReference type="GO" id="GO:0046872">
    <property type="term" value="F:metal ion binding"/>
    <property type="evidence" value="ECO:0007669"/>
    <property type="project" value="UniProtKB-KW"/>
</dbReference>
<dbReference type="InterPro" id="IPR019987">
    <property type="entry name" value="GTP-bd_ribosome_bio_YsxC"/>
</dbReference>